<dbReference type="OrthoDB" id="8180181at2759"/>
<feature type="compositionally biased region" description="Polar residues" evidence="2">
    <location>
        <begin position="469"/>
        <end position="483"/>
    </location>
</feature>
<sequence length="510" mass="57859">MVSTRQMSITTGPGAVEDPFSDSTNATLARNVNAATRPASGDIPNKQTIYLLNLPMEILDKIFSYVGYKQCAQMRGVSQQMNQICSGILNSTFQKLQTQLQNRFQNVKKVMPRRESARRSHPSAGECDIVETCHMRLSLLQMTFGKHIDRNHICFFPGSILDEVYNILNYIRTTPKLGRPYIIIEELFDLSTMAMEYFKEHLEPTLPEIAYFNKDFLNFGKHSATSTRKVSSSHSSLPSPPQTNMVLRKGIRKIKQGMKRYNNQLTVLRNDLRFCKKKSTEQTKQLSEMQKLLAEQQKQTHEYAARLDESEKKYEEMSMKISSLLQEANKCKTELQYWRSKSPATTVSNSLGHLVSVPPESLEAVAGIGIKVENCNFEAETSKENPVQINENIVDLKQNKEIDTIITAEPATLQPKSIPPETIPFDGNHKWNHNESEKHQNDDEISADVYCSIGSPKIGDKRKMDDEPSISSPVRSTNSNNGCSDIKKARRVQNKIRCQTKVNSNKTRSK</sequence>
<evidence type="ECO:0000313" key="4">
    <source>
        <dbReference type="EMBL" id="KAJ6645885.1"/>
    </source>
</evidence>
<dbReference type="SUPFAM" id="SSF81383">
    <property type="entry name" value="F-box domain"/>
    <property type="match status" value="1"/>
</dbReference>
<dbReference type="PANTHER" id="PTHR13252:SF1">
    <property type="entry name" value="DAMPENED, ISOFORM A"/>
    <property type="match status" value="1"/>
</dbReference>
<feature type="domain" description="F-box" evidence="3">
    <location>
        <begin position="48"/>
        <end position="96"/>
    </location>
</feature>
<evidence type="ECO:0000256" key="2">
    <source>
        <dbReference type="SAM" id="MobiDB-lite"/>
    </source>
</evidence>
<evidence type="ECO:0000256" key="1">
    <source>
        <dbReference type="SAM" id="Coils"/>
    </source>
</evidence>
<feature type="compositionally biased region" description="Polar residues" evidence="2">
    <location>
        <begin position="496"/>
        <end position="510"/>
    </location>
</feature>
<dbReference type="PROSITE" id="PS50181">
    <property type="entry name" value="FBOX"/>
    <property type="match status" value="1"/>
</dbReference>
<dbReference type="InterPro" id="IPR001810">
    <property type="entry name" value="F-box_dom"/>
</dbReference>
<comment type="caution">
    <text evidence="4">The sequence shown here is derived from an EMBL/GenBank/DDBJ whole genome shotgun (WGS) entry which is preliminary data.</text>
</comment>
<gene>
    <name evidence="4" type="primary">FBXO28_2</name>
    <name evidence="4" type="ORF">Bhyg_01094</name>
</gene>
<keyword evidence="1" id="KW-0175">Coiled coil</keyword>
<evidence type="ECO:0000259" key="3">
    <source>
        <dbReference type="PROSITE" id="PS50181"/>
    </source>
</evidence>
<dbReference type="EMBL" id="WJQU01000001">
    <property type="protein sequence ID" value="KAJ6645885.1"/>
    <property type="molecule type" value="Genomic_DNA"/>
</dbReference>
<dbReference type="InterPro" id="IPR039719">
    <property type="entry name" value="FBXO28"/>
</dbReference>
<reference evidence="4" key="1">
    <citation type="submission" date="2022-07" db="EMBL/GenBank/DDBJ databases">
        <authorList>
            <person name="Trinca V."/>
            <person name="Uliana J.V.C."/>
            <person name="Torres T.T."/>
            <person name="Ward R.J."/>
            <person name="Monesi N."/>
        </authorList>
    </citation>
    <scope>NUCLEOTIDE SEQUENCE</scope>
    <source>
        <strain evidence="4">HSMRA1968</strain>
        <tissue evidence="4">Whole embryos</tissue>
    </source>
</reference>
<dbReference type="GO" id="GO:0005634">
    <property type="term" value="C:nucleus"/>
    <property type="evidence" value="ECO:0007669"/>
    <property type="project" value="TreeGrafter"/>
</dbReference>
<feature type="coiled-coil region" evidence="1">
    <location>
        <begin position="251"/>
        <end position="334"/>
    </location>
</feature>
<dbReference type="AlphaFoldDB" id="A0A9Q0N8X3"/>
<dbReference type="GO" id="GO:0003713">
    <property type="term" value="F:transcription coactivator activity"/>
    <property type="evidence" value="ECO:0007669"/>
    <property type="project" value="TreeGrafter"/>
</dbReference>
<evidence type="ECO:0000313" key="5">
    <source>
        <dbReference type="Proteomes" id="UP001151699"/>
    </source>
</evidence>
<dbReference type="PANTHER" id="PTHR13252">
    <property type="entry name" value="F-BOX ONLY PROTEIN 28"/>
    <property type="match status" value="1"/>
</dbReference>
<dbReference type="Pfam" id="PF00646">
    <property type="entry name" value="F-box"/>
    <property type="match status" value="1"/>
</dbReference>
<accession>A0A9Q0N8X3</accession>
<keyword evidence="5" id="KW-1185">Reference proteome</keyword>
<dbReference type="Proteomes" id="UP001151699">
    <property type="component" value="Chromosome A"/>
</dbReference>
<organism evidence="4 5">
    <name type="scientific">Pseudolycoriella hygida</name>
    <dbReference type="NCBI Taxonomy" id="35572"/>
    <lineage>
        <taxon>Eukaryota</taxon>
        <taxon>Metazoa</taxon>
        <taxon>Ecdysozoa</taxon>
        <taxon>Arthropoda</taxon>
        <taxon>Hexapoda</taxon>
        <taxon>Insecta</taxon>
        <taxon>Pterygota</taxon>
        <taxon>Neoptera</taxon>
        <taxon>Endopterygota</taxon>
        <taxon>Diptera</taxon>
        <taxon>Nematocera</taxon>
        <taxon>Sciaroidea</taxon>
        <taxon>Sciaridae</taxon>
        <taxon>Pseudolycoriella</taxon>
    </lineage>
</organism>
<dbReference type="InterPro" id="IPR036047">
    <property type="entry name" value="F-box-like_dom_sf"/>
</dbReference>
<feature type="region of interest" description="Disordered" evidence="2">
    <location>
        <begin position="455"/>
        <end position="510"/>
    </location>
</feature>
<feature type="compositionally biased region" description="Polar residues" evidence="2">
    <location>
        <begin position="1"/>
        <end position="11"/>
    </location>
</feature>
<dbReference type="CDD" id="cd22100">
    <property type="entry name" value="F-box_FBXO28"/>
    <property type="match status" value="1"/>
</dbReference>
<proteinExistence type="predicted"/>
<name>A0A9Q0N8X3_9DIPT</name>
<feature type="region of interest" description="Disordered" evidence="2">
    <location>
        <begin position="1"/>
        <end position="22"/>
    </location>
</feature>
<protein>
    <submittedName>
        <fullName evidence="4">F-box only protein 28</fullName>
    </submittedName>
</protein>